<name>W7K2S7_PLAFO</name>
<dbReference type="AlphaFoldDB" id="W7K2S7"/>
<protein>
    <submittedName>
        <fullName evidence="1">Uncharacterized protein</fullName>
    </submittedName>
</protein>
<evidence type="ECO:0000313" key="2">
    <source>
        <dbReference type="Proteomes" id="UP000030673"/>
    </source>
</evidence>
<dbReference type="EMBL" id="KE123842">
    <property type="protein sequence ID" value="EWC87629.1"/>
    <property type="molecule type" value="Genomic_DNA"/>
</dbReference>
<accession>W7K2S7</accession>
<sequence length="92" mass="10986">MENKKKTRNLLLKVAHLEKLSQSIKELEDTINIIEKSISKLHIIEEMLEELSYEPTQNEDNNTKKLKTEREYLTEKINVLNKKVEKLKLMNY</sequence>
<gene>
    <name evidence="1" type="ORF">PFNF54_03754</name>
</gene>
<evidence type="ECO:0000313" key="1">
    <source>
        <dbReference type="EMBL" id="EWC87629.1"/>
    </source>
</evidence>
<proteinExistence type="predicted"/>
<dbReference type="Proteomes" id="UP000030673">
    <property type="component" value="Unassembled WGS sequence"/>
</dbReference>
<keyword evidence="2" id="KW-1185">Reference proteome</keyword>
<reference evidence="1 2" key="1">
    <citation type="submission" date="2013-02" db="EMBL/GenBank/DDBJ databases">
        <title>The Genome Sequence of Plasmodium falciparum NF54.</title>
        <authorList>
            <consortium name="The Broad Institute Genome Sequencing Platform"/>
            <consortium name="The Broad Institute Genome Sequencing Center for Infectious Disease"/>
            <person name="Neafsey D."/>
            <person name="Cheeseman I."/>
            <person name="Volkman S."/>
            <person name="Adams J."/>
            <person name="Walker B."/>
            <person name="Young S.K."/>
            <person name="Zeng Q."/>
            <person name="Gargeya S."/>
            <person name="Fitzgerald M."/>
            <person name="Haas B."/>
            <person name="Abouelleil A."/>
            <person name="Alvarado L."/>
            <person name="Arachchi H.M."/>
            <person name="Berlin A.M."/>
            <person name="Chapman S.B."/>
            <person name="Dewar J."/>
            <person name="Goldberg J."/>
            <person name="Griggs A."/>
            <person name="Gujja S."/>
            <person name="Hansen M."/>
            <person name="Howarth C."/>
            <person name="Imamovic A."/>
            <person name="Larimer J."/>
            <person name="McCowan C."/>
            <person name="Murphy C."/>
            <person name="Neiman D."/>
            <person name="Pearson M."/>
            <person name="Priest M."/>
            <person name="Roberts A."/>
            <person name="Saif S."/>
            <person name="Shea T."/>
            <person name="Sisk P."/>
            <person name="Sykes S."/>
            <person name="Wortman J."/>
            <person name="Nusbaum C."/>
            <person name="Birren B."/>
        </authorList>
    </citation>
    <scope>NUCLEOTIDE SEQUENCE [LARGE SCALE GENOMIC DNA]</scope>
    <source>
        <strain evidence="1 2">NF54</strain>
    </source>
</reference>
<organism evidence="1 2">
    <name type="scientific">Plasmodium falciparum (isolate NF54)</name>
    <dbReference type="NCBI Taxonomy" id="5843"/>
    <lineage>
        <taxon>Eukaryota</taxon>
        <taxon>Sar</taxon>
        <taxon>Alveolata</taxon>
        <taxon>Apicomplexa</taxon>
        <taxon>Aconoidasida</taxon>
        <taxon>Haemosporida</taxon>
        <taxon>Plasmodiidae</taxon>
        <taxon>Plasmodium</taxon>
        <taxon>Plasmodium (Laverania)</taxon>
    </lineage>
</organism>